<dbReference type="PANTHER" id="PTHR47743">
    <property type="entry name" value="KIAA1210 / KIAA1211 FAMILY MEMBER"/>
    <property type="match status" value="1"/>
</dbReference>
<dbReference type="OrthoDB" id="9944945at2759"/>
<feature type="compositionally biased region" description="Basic and acidic residues" evidence="1">
    <location>
        <begin position="597"/>
        <end position="611"/>
    </location>
</feature>
<evidence type="ECO:0000313" key="3">
    <source>
        <dbReference type="Ensembl" id="ENSPNAP00000030592.1"/>
    </source>
</evidence>
<evidence type="ECO:0000259" key="2">
    <source>
        <dbReference type="Pfam" id="PF15262"/>
    </source>
</evidence>
<feature type="compositionally biased region" description="Basic residues" evidence="1">
    <location>
        <begin position="242"/>
        <end position="261"/>
    </location>
</feature>
<feature type="compositionally biased region" description="Polar residues" evidence="1">
    <location>
        <begin position="289"/>
        <end position="308"/>
    </location>
</feature>
<feature type="region of interest" description="Disordered" evidence="1">
    <location>
        <begin position="34"/>
        <end position="81"/>
    </location>
</feature>
<dbReference type="OMA" id="NMRLGPP"/>
<feature type="region of interest" description="Disordered" evidence="1">
    <location>
        <begin position="119"/>
        <end position="155"/>
    </location>
</feature>
<feature type="region of interest" description="Disordered" evidence="1">
    <location>
        <begin position="1"/>
        <end position="20"/>
    </location>
</feature>
<feature type="compositionally biased region" description="Polar residues" evidence="1">
    <location>
        <begin position="540"/>
        <end position="555"/>
    </location>
</feature>
<feature type="compositionally biased region" description="Basic and acidic residues" evidence="1">
    <location>
        <begin position="659"/>
        <end position="669"/>
    </location>
</feature>
<feature type="compositionally biased region" description="Basic and acidic residues" evidence="1">
    <location>
        <begin position="626"/>
        <end position="652"/>
    </location>
</feature>
<reference evidence="3" key="3">
    <citation type="submission" date="2025-09" db="UniProtKB">
        <authorList>
            <consortium name="Ensembl"/>
        </authorList>
    </citation>
    <scope>IDENTIFICATION</scope>
</reference>
<dbReference type="GeneID" id="108434702"/>
<name>A0A3B4E1U9_PYGNA</name>
<dbReference type="RefSeq" id="XP_017565524.1">
    <property type="nucleotide sequence ID" value="XM_017710035.2"/>
</dbReference>
<dbReference type="RefSeq" id="XP_017565523.1">
    <property type="nucleotide sequence ID" value="XM_017710034.1"/>
</dbReference>
<dbReference type="Proteomes" id="UP001501920">
    <property type="component" value="Chromosome 12"/>
</dbReference>
<feature type="compositionally biased region" description="Polar residues" evidence="1">
    <location>
        <begin position="674"/>
        <end position="694"/>
    </location>
</feature>
<feature type="compositionally biased region" description="Polar residues" evidence="1">
    <location>
        <begin position="776"/>
        <end position="788"/>
    </location>
</feature>
<dbReference type="RefSeq" id="XP_037399726.1">
    <property type="nucleotide sequence ID" value="XM_037543829.1"/>
</dbReference>
<protein>
    <recommendedName>
        <fullName evidence="2">DUF4592 domain-containing protein</fullName>
    </recommendedName>
</protein>
<feature type="compositionally biased region" description="Basic and acidic residues" evidence="1">
    <location>
        <begin position="797"/>
        <end position="806"/>
    </location>
</feature>
<feature type="region of interest" description="Disordered" evidence="1">
    <location>
        <begin position="239"/>
        <end position="311"/>
    </location>
</feature>
<dbReference type="RefSeq" id="XP_017565528.1">
    <property type="nucleotide sequence ID" value="XM_017710039.2"/>
</dbReference>
<feature type="region of interest" description="Disordered" evidence="1">
    <location>
        <begin position="176"/>
        <end position="224"/>
    </location>
</feature>
<feature type="compositionally biased region" description="Low complexity" evidence="1">
    <location>
        <begin position="855"/>
        <end position="871"/>
    </location>
</feature>
<feature type="region of interest" description="Disordered" evidence="1">
    <location>
        <begin position="626"/>
        <end position="895"/>
    </location>
</feature>
<dbReference type="InterPro" id="IPR026713">
    <property type="entry name" value="CRACD-like"/>
</dbReference>
<dbReference type="Ensembl" id="ENSPNAT00000036235.2">
    <property type="protein sequence ID" value="ENSPNAP00000030592.1"/>
    <property type="gene ID" value="ENSPNAG00000017393.2"/>
</dbReference>
<dbReference type="CTD" id="571514"/>
<feature type="compositionally biased region" description="Basic and acidic residues" evidence="1">
    <location>
        <begin position="473"/>
        <end position="482"/>
    </location>
</feature>
<reference evidence="3" key="2">
    <citation type="submission" date="2025-08" db="UniProtKB">
        <authorList>
            <consortium name="Ensembl"/>
        </authorList>
    </citation>
    <scope>IDENTIFICATION</scope>
</reference>
<dbReference type="InterPro" id="IPR028030">
    <property type="entry name" value="DUF4592"/>
</dbReference>
<sequence length="895" mass="98476">MESSPGEVDGNTEELTGRKKSRFKLLKTRLFSRLKKKETEGQMKQSKSTSDVTAQAGRRGEDDSEDDCQYPQGTLSSRALSHDSIFLADQSQSSEPKRVLSQENVHSKIKALQMKLQQQNMRLGPPSFLIPGKRIEDSGTMSEDDGLPCSPPEMSFQEVAAQGACKYPEATKHLSSLSLAGTGSEEEEQGGSSQPPSRPLSPVSRLSPQPVISSTTDLLSSPAGVDFSSPAHHVSCLDNSAARHRMSIKPRNQRASTKGRKQSADLYRTRSSSMNSLDEPLSEREEEPQSVTSTETVHHQSYSSQVTSLEEERTSPVSILHPSSLSLQDQHESMAMDVGLLNRNDGVKSGVPFQLEGRILTNLHIPQLSEEKGLLDADNQYTKEIVVDANEGYWLNTSLSPQSASPGMVLSTVTDCNVTISKKVELDIVDQTETLKQPANVDVSRSSEPLTRPHPIPAPRTKKPALDKISNTKPKEDEKETDLPESNSKNPAPSEGLDNSSREDDKPQRPSSFRFSIASAKYRSKTISGELVTKQDDESSNNTVLLKNPSNSQNLEKVETAKTSEVPKNPLSILDKRSSLQREVIPHISKTGEGSEDEKSEKAEESEEKKGLFGVKLRTTSFSLKYRSDMVKSEDKTKRHSLDAHQKLRDSEGLTGKEPYSRDTEEVIKGSKLNVLTKTIPQSSDPQQDPSLDTGSDREADTGSEPAWMSLAREKKRAHQSFSVKPSTQPTTPSPNSTSSYTPFSSSTQQPQRPTPQPKPPLRSTNKSQLRACHSTELQLDHQSSQQTPPKPAPRALTERWSKQSAEKSQLANEAEQMDIKGPPKPGVKNNTQTESDVLRRTQAFMLSAKPEPPASSSLSSSSLSHQQSPSDRGQPSWMELAKRKSLAWSDKSLD</sequence>
<reference evidence="3 4" key="1">
    <citation type="submission" date="2020-10" db="EMBL/GenBank/DDBJ databases">
        <title>Pygocentrus nattereri (red-bellied piranha) genome, fPygNat1, primary haplotype.</title>
        <authorList>
            <person name="Myers G."/>
            <person name="Meyer A."/>
            <person name="Karagic N."/>
            <person name="Pippel M."/>
            <person name="Winkler S."/>
            <person name="Tracey A."/>
            <person name="Wood J."/>
            <person name="Formenti G."/>
            <person name="Howe K."/>
            <person name="Fedrigo O."/>
            <person name="Jarvis E.D."/>
        </authorList>
    </citation>
    <scope>NUCLEOTIDE SEQUENCE [LARGE SCALE GENOMIC DNA]</scope>
</reference>
<proteinExistence type="predicted"/>
<accession>A0A3B4E1U9</accession>
<feature type="domain" description="DUF4592" evidence="2">
    <location>
        <begin position="119"/>
        <end position="258"/>
    </location>
</feature>
<feature type="compositionally biased region" description="Low complexity" evidence="1">
    <location>
        <begin position="190"/>
        <end position="211"/>
    </location>
</feature>
<dbReference type="Pfam" id="PF15262">
    <property type="entry name" value="DUF4592"/>
    <property type="match status" value="1"/>
</dbReference>
<feature type="compositionally biased region" description="Polar residues" evidence="1">
    <location>
        <begin position="437"/>
        <end position="449"/>
    </location>
</feature>
<organism evidence="3 4">
    <name type="scientific">Pygocentrus nattereri</name>
    <name type="common">Red-bellied piranha</name>
    <dbReference type="NCBI Taxonomy" id="42514"/>
    <lineage>
        <taxon>Eukaryota</taxon>
        <taxon>Metazoa</taxon>
        <taxon>Chordata</taxon>
        <taxon>Craniata</taxon>
        <taxon>Vertebrata</taxon>
        <taxon>Euteleostomi</taxon>
        <taxon>Actinopterygii</taxon>
        <taxon>Neopterygii</taxon>
        <taxon>Teleostei</taxon>
        <taxon>Ostariophysi</taxon>
        <taxon>Characiformes</taxon>
        <taxon>Characoidei</taxon>
        <taxon>Pygocentrus</taxon>
    </lineage>
</organism>
<dbReference type="PANTHER" id="PTHR47743:SF1">
    <property type="entry name" value="CRACD-LIKE PROTEIN"/>
    <property type="match status" value="1"/>
</dbReference>
<dbReference type="GeneTree" id="ENSGT00940000163031"/>
<dbReference type="AlphaFoldDB" id="A0A3B4E1U9"/>
<feature type="region of interest" description="Disordered" evidence="1">
    <location>
        <begin position="437"/>
        <end position="612"/>
    </location>
</feature>
<evidence type="ECO:0000313" key="4">
    <source>
        <dbReference type="Proteomes" id="UP001501920"/>
    </source>
</evidence>
<feature type="compositionally biased region" description="Polar residues" evidence="1">
    <location>
        <begin position="42"/>
        <end position="53"/>
    </location>
</feature>
<evidence type="ECO:0000256" key="1">
    <source>
        <dbReference type="SAM" id="MobiDB-lite"/>
    </source>
</evidence>
<dbReference type="STRING" id="42514.ENSPNAP00000030592"/>
<feature type="compositionally biased region" description="Low complexity" evidence="1">
    <location>
        <begin position="726"/>
        <end position="752"/>
    </location>
</feature>
<keyword evidence="4" id="KW-1185">Reference proteome</keyword>